<dbReference type="Proteomes" id="UP001323617">
    <property type="component" value="Unassembled WGS sequence"/>
</dbReference>
<reference evidence="2 3" key="1">
    <citation type="journal article" date="2023" name="bioRxiv">
        <title>High-quality genome assemblies of four members of thePodospora anserinaspecies complex.</title>
        <authorList>
            <person name="Ament-Velasquez S.L."/>
            <person name="Vogan A.A."/>
            <person name="Wallerman O."/>
            <person name="Hartmann F."/>
            <person name="Gautier V."/>
            <person name="Silar P."/>
            <person name="Giraud T."/>
            <person name="Johannesson H."/>
        </authorList>
    </citation>
    <scope>NUCLEOTIDE SEQUENCE [LARGE SCALE GENOMIC DNA]</scope>
    <source>
        <strain evidence="2 3">CBS 124.78</strain>
    </source>
</reference>
<name>A0ABR0HW79_9PEZI</name>
<organism evidence="2 3">
    <name type="scientific">Podospora pseudoanserina</name>
    <dbReference type="NCBI Taxonomy" id="2609844"/>
    <lineage>
        <taxon>Eukaryota</taxon>
        <taxon>Fungi</taxon>
        <taxon>Dikarya</taxon>
        <taxon>Ascomycota</taxon>
        <taxon>Pezizomycotina</taxon>
        <taxon>Sordariomycetes</taxon>
        <taxon>Sordariomycetidae</taxon>
        <taxon>Sordariales</taxon>
        <taxon>Podosporaceae</taxon>
        <taxon>Podospora</taxon>
    </lineage>
</organism>
<keyword evidence="3" id="KW-1185">Reference proteome</keyword>
<dbReference type="RefSeq" id="XP_062798317.1">
    <property type="nucleotide sequence ID" value="XM_062941076.1"/>
</dbReference>
<feature type="region of interest" description="Disordered" evidence="1">
    <location>
        <begin position="1"/>
        <end position="62"/>
    </location>
</feature>
<evidence type="ECO:0000256" key="1">
    <source>
        <dbReference type="SAM" id="MobiDB-lite"/>
    </source>
</evidence>
<gene>
    <name evidence="2" type="ORF">QC764_0101280</name>
</gene>
<dbReference type="EMBL" id="JAFFHC010000006">
    <property type="protein sequence ID" value="KAK4672021.1"/>
    <property type="molecule type" value="Genomic_DNA"/>
</dbReference>
<evidence type="ECO:0000313" key="3">
    <source>
        <dbReference type="Proteomes" id="UP001323617"/>
    </source>
</evidence>
<accession>A0ABR0HW79</accession>
<sequence length="62" mass="6642">MSTSQQPVRKATSAGPLPEAPIPPLGNVGWQLSGARSNREKRSFSTTPTTSITNVTRTQSIF</sequence>
<dbReference type="GeneID" id="87961840"/>
<comment type="caution">
    <text evidence="2">The sequence shown here is derived from an EMBL/GenBank/DDBJ whole genome shotgun (WGS) entry which is preliminary data.</text>
</comment>
<protein>
    <submittedName>
        <fullName evidence="2">Uncharacterized protein</fullName>
    </submittedName>
</protein>
<proteinExistence type="predicted"/>
<evidence type="ECO:0000313" key="2">
    <source>
        <dbReference type="EMBL" id="KAK4672021.1"/>
    </source>
</evidence>
<feature type="compositionally biased region" description="Low complexity" evidence="1">
    <location>
        <begin position="44"/>
        <end position="62"/>
    </location>
</feature>